<evidence type="ECO:0000313" key="10">
    <source>
        <dbReference type="EMBL" id="KAH7303610.1"/>
    </source>
</evidence>
<proteinExistence type="predicted"/>
<dbReference type="GO" id="GO:0008270">
    <property type="term" value="F:zinc ion binding"/>
    <property type="evidence" value="ECO:0007669"/>
    <property type="project" value="UniProtKB-KW"/>
</dbReference>
<evidence type="ECO:0000313" key="11">
    <source>
        <dbReference type="Proteomes" id="UP000813444"/>
    </source>
</evidence>
<evidence type="ECO:0000256" key="5">
    <source>
        <dbReference type="ARBA" id="ARBA00022833"/>
    </source>
</evidence>
<reference evidence="10" key="1">
    <citation type="journal article" date="2021" name="Nat. Commun.">
        <title>Genetic determinants of endophytism in the Arabidopsis root mycobiome.</title>
        <authorList>
            <person name="Mesny F."/>
            <person name="Miyauchi S."/>
            <person name="Thiergart T."/>
            <person name="Pickel B."/>
            <person name="Atanasova L."/>
            <person name="Karlsson M."/>
            <person name="Huettel B."/>
            <person name="Barry K.W."/>
            <person name="Haridas S."/>
            <person name="Chen C."/>
            <person name="Bauer D."/>
            <person name="Andreopoulos W."/>
            <person name="Pangilinan J."/>
            <person name="LaButti K."/>
            <person name="Riley R."/>
            <person name="Lipzen A."/>
            <person name="Clum A."/>
            <person name="Drula E."/>
            <person name="Henrissat B."/>
            <person name="Kohler A."/>
            <person name="Grigoriev I.V."/>
            <person name="Martin F.M."/>
            <person name="Hacquard S."/>
        </authorList>
    </citation>
    <scope>NUCLEOTIDE SEQUENCE</scope>
    <source>
        <strain evidence="10">MPI-CAGE-CH-0235</strain>
    </source>
</reference>
<accession>A0A8K0SGT4</accession>
<dbReference type="InterPro" id="IPR013087">
    <property type="entry name" value="Znf_C2H2_type"/>
</dbReference>
<feature type="domain" description="C2H2-type" evidence="9">
    <location>
        <begin position="194"/>
        <end position="221"/>
    </location>
</feature>
<dbReference type="AlphaFoldDB" id="A0A8K0SGT4"/>
<feature type="compositionally biased region" description="Low complexity" evidence="8">
    <location>
        <begin position="167"/>
        <end position="185"/>
    </location>
</feature>
<dbReference type="EMBL" id="JAGPNK010000031">
    <property type="protein sequence ID" value="KAH7303610.1"/>
    <property type="molecule type" value="Genomic_DNA"/>
</dbReference>
<dbReference type="GO" id="GO:0005634">
    <property type="term" value="C:nucleus"/>
    <property type="evidence" value="ECO:0007669"/>
    <property type="project" value="UniProtKB-SubCell"/>
</dbReference>
<dbReference type="Gene3D" id="3.30.160.60">
    <property type="entry name" value="Classic Zinc Finger"/>
    <property type="match status" value="2"/>
</dbReference>
<gene>
    <name evidence="10" type="ORF">B0I35DRAFT_517261</name>
</gene>
<dbReference type="OrthoDB" id="9439903at2759"/>
<keyword evidence="3" id="KW-0677">Repeat</keyword>
<organism evidence="10 11">
    <name type="scientific">Stachybotrys elegans</name>
    <dbReference type="NCBI Taxonomy" id="80388"/>
    <lineage>
        <taxon>Eukaryota</taxon>
        <taxon>Fungi</taxon>
        <taxon>Dikarya</taxon>
        <taxon>Ascomycota</taxon>
        <taxon>Pezizomycotina</taxon>
        <taxon>Sordariomycetes</taxon>
        <taxon>Hypocreomycetidae</taxon>
        <taxon>Hypocreales</taxon>
        <taxon>Stachybotryaceae</taxon>
        <taxon>Stachybotrys</taxon>
    </lineage>
</organism>
<keyword evidence="11" id="KW-1185">Reference proteome</keyword>
<evidence type="ECO:0000259" key="9">
    <source>
        <dbReference type="PROSITE" id="PS50157"/>
    </source>
</evidence>
<keyword evidence="5" id="KW-0862">Zinc</keyword>
<evidence type="ECO:0000256" key="3">
    <source>
        <dbReference type="ARBA" id="ARBA00022737"/>
    </source>
</evidence>
<sequence length="320" mass="34757">MPFPWTNTIAAQKNPLPIAMPPHQSSSPRLVRLVRPDLSPLFPHAPNSQHPQQPGYQLQLLQPETQPNARMFTGHHHQPHQRYGTPTSLMPQTATAPSRHRQIAPAGGRVGPPALRPMPPGGLSMQPGVNVQSPYGQGPLMQPNSILQEGEQPTHIVGSQGCRGILPSTPGQPAAPAAGTATKSTVAKDENGNFLCPRCEKPYKRITTLKRHLLKHTGDRPYRCVLCRDTFSRSDILKRHFQKCSIRRGNPTGASHLSHPQAHVKKNAQAQKPLGNEGDMNHLNGLSNLPLGRMVEPASQIVTGGNPIDGEVIDPCLIEA</sequence>
<comment type="caution">
    <text evidence="10">The sequence shown here is derived from an EMBL/GenBank/DDBJ whole genome shotgun (WGS) entry which is preliminary data.</text>
</comment>
<dbReference type="PROSITE" id="PS00028">
    <property type="entry name" value="ZINC_FINGER_C2H2_1"/>
    <property type="match status" value="1"/>
</dbReference>
<evidence type="ECO:0000256" key="2">
    <source>
        <dbReference type="ARBA" id="ARBA00022723"/>
    </source>
</evidence>
<evidence type="ECO:0000256" key="6">
    <source>
        <dbReference type="ARBA" id="ARBA00023242"/>
    </source>
</evidence>
<dbReference type="PANTHER" id="PTHR40626:SF12">
    <property type="entry name" value="RFEC"/>
    <property type="match status" value="1"/>
</dbReference>
<dbReference type="InterPro" id="IPR036236">
    <property type="entry name" value="Znf_C2H2_sf"/>
</dbReference>
<comment type="subcellular location">
    <subcellularLocation>
        <location evidence="1">Nucleus</location>
    </subcellularLocation>
</comment>
<dbReference type="GO" id="GO:0000978">
    <property type="term" value="F:RNA polymerase II cis-regulatory region sequence-specific DNA binding"/>
    <property type="evidence" value="ECO:0007669"/>
    <property type="project" value="InterPro"/>
</dbReference>
<dbReference type="GO" id="GO:0000785">
    <property type="term" value="C:chromatin"/>
    <property type="evidence" value="ECO:0007669"/>
    <property type="project" value="TreeGrafter"/>
</dbReference>
<feature type="domain" description="C2H2-type" evidence="9">
    <location>
        <begin position="222"/>
        <end position="252"/>
    </location>
</feature>
<dbReference type="PROSITE" id="PS50157">
    <property type="entry name" value="ZINC_FINGER_C2H2_2"/>
    <property type="match status" value="2"/>
</dbReference>
<feature type="region of interest" description="Disordered" evidence="8">
    <location>
        <begin position="156"/>
        <end position="185"/>
    </location>
</feature>
<dbReference type="SMART" id="SM00355">
    <property type="entry name" value="ZnF_C2H2"/>
    <property type="match status" value="2"/>
</dbReference>
<evidence type="ECO:0000256" key="8">
    <source>
        <dbReference type="SAM" id="MobiDB-lite"/>
    </source>
</evidence>
<dbReference type="SUPFAM" id="SSF57667">
    <property type="entry name" value="beta-beta-alpha zinc fingers"/>
    <property type="match status" value="1"/>
</dbReference>
<evidence type="ECO:0000256" key="7">
    <source>
        <dbReference type="PROSITE-ProRule" id="PRU00042"/>
    </source>
</evidence>
<dbReference type="GO" id="GO:0000981">
    <property type="term" value="F:DNA-binding transcription factor activity, RNA polymerase II-specific"/>
    <property type="evidence" value="ECO:0007669"/>
    <property type="project" value="InterPro"/>
</dbReference>
<keyword evidence="6" id="KW-0539">Nucleus</keyword>
<evidence type="ECO:0000256" key="1">
    <source>
        <dbReference type="ARBA" id="ARBA00004123"/>
    </source>
</evidence>
<keyword evidence="4 7" id="KW-0863">Zinc-finger</keyword>
<dbReference type="PANTHER" id="PTHR40626">
    <property type="entry name" value="MIP31509P"/>
    <property type="match status" value="1"/>
</dbReference>
<keyword evidence="2" id="KW-0479">Metal-binding</keyword>
<dbReference type="Proteomes" id="UP000813444">
    <property type="component" value="Unassembled WGS sequence"/>
</dbReference>
<evidence type="ECO:0000256" key="4">
    <source>
        <dbReference type="ARBA" id="ARBA00022771"/>
    </source>
</evidence>
<name>A0A8K0SGT4_9HYPO</name>
<protein>
    <recommendedName>
        <fullName evidence="9">C2H2-type domain-containing protein</fullName>
    </recommendedName>
</protein>
<dbReference type="InterPro" id="IPR051059">
    <property type="entry name" value="VerF-like"/>
</dbReference>